<gene>
    <name evidence="2" type="primary">LOC125525811</name>
</gene>
<feature type="region of interest" description="Disordered" evidence="1">
    <location>
        <begin position="1"/>
        <end position="42"/>
    </location>
</feature>
<dbReference type="Gramene" id="TuG1812G0700003186.01.T02">
    <property type="protein sequence ID" value="TuG1812G0700003186.01.T02.cds274465"/>
    <property type="gene ID" value="TuG1812G0700003186.01"/>
</dbReference>
<reference evidence="3" key="1">
    <citation type="journal article" date="2013" name="Nature">
        <title>Draft genome of the wheat A-genome progenitor Triticum urartu.</title>
        <authorList>
            <person name="Ling H.Q."/>
            <person name="Zhao S."/>
            <person name="Liu D."/>
            <person name="Wang J."/>
            <person name="Sun H."/>
            <person name="Zhang C."/>
            <person name="Fan H."/>
            <person name="Li D."/>
            <person name="Dong L."/>
            <person name="Tao Y."/>
            <person name="Gao C."/>
            <person name="Wu H."/>
            <person name="Li Y."/>
            <person name="Cui Y."/>
            <person name="Guo X."/>
            <person name="Zheng S."/>
            <person name="Wang B."/>
            <person name="Yu K."/>
            <person name="Liang Q."/>
            <person name="Yang W."/>
            <person name="Lou X."/>
            <person name="Chen J."/>
            <person name="Feng M."/>
            <person name="Jian J."/>
            <person name="Zhang X."/>
            <person name="Luo G."/>
            <person name="Jiang Y."/>
            <person name="Liu J."/>
            <person name="Wang Z."/>
            <person name="Sha Y."/>
            <person name="Zhang B."/>
            <person name="Wu H."/>
            <person name="Tang D."/>
            <person name="Shen Q."/>
            <person name="Xue P."/>
            <person name="Zou S."/>
            <person name="Wang X."/>
            <person name="Liu X."/>
            <person name="Wang F."/>
            <person name="Yang Y."/>
            <person name="An X."/>
            <person name="Dong Z."/>
            <person name="Zhang K."/>
            <person name="Zhang X."/>
            <person name="Luo M.C."/>
            <person name="Dvorak J."/>
            <person name="Tong Y."/>
            <person name="Wang J."/>
            <person name="Yang H."/>
            <person name="Li Z."/>
            <person name="Wang D."/>
            <person name="Zhang A."/>
            <person name="Wang J."/>
        </authorList>
    </citation>
    <scope>NUCLEOTIDE SEQUENCE</scope>
    <source>
        <strain evidence="3">cv. G1812</strain>
    </source>
</reference>
<evidence type="ECO:0000313" key="3">
    <source>
        <dbReference type="Proteomes" id="UP000015106"/>
    </source>
</evidence>
<name>A0A8R7R569_TRIUA</name>
<organism evidence="2 3">
    <name type="scientific">Triticum urartu</name>
    <name type="common">Red wild einkorn</name>
    <name type="synonym">Crithodium urartu</name>
    <dbReference type="NCBI Taxonomy" id="4572"/>
    <lineage>
        <taxon>Eukaryota</taxon>
        <taxon>Viridiplantae</taxon>
        <taxon>Streptophyta</taxon>
        <taxon>Embryophyta</taxon>
        <taxon>Tracheophyta</taxon>
        <taxon>Spermatophyta</taxon>
        <taxon>Magnoliopsida</taxon>
        <taxon>Liliopsida</taxon>
        <taxon>Poales</taxon>
        <taxon>Poaceae</taxon>
        <taxon>BOP clade</taxon>
        <taxon>Pooideae</taxon>
        <taxon>Triticodae</taxon>
        <taxon>Triticeae</taxon>
        <taxon>Triticinae</taxon>
        <taxon>Triticum</taxon>
    </lineage>
</organism>
<reference evidence="2" key="3">
    <citation type="submission" date="2022-06" db="UniProtKB">
        <authorList>
            <consortium name="EnsemblPlants"/>
        </authorList>
    </citation>
    <scope>IDENTIFICATION</scope>
</reference>
<dbReference type="AlphaFoldDB" id="A0A8R7R569"/>
<keyword evidence="3" id="KW-1185">Reference proteome</keyword>
<sequence>MISVAGPLPPRLAYSPASNLTVEGNLSSPTTDGLRVSSSRST</sequence>
<accession>A0A8R7R569</accession>
<dbReference type="EnsemblPlants" id="TuG1812G0700003186.01.T02">
    <property type="protein sequence ID" value="TuG1812G0700003186.01.T02.cds274465"/>
    <property type="gene ID" value="TuG1812G0700003186.01"/>
</dbReference>
<evidence type="ECO:0000313" key="2">
    <source>
        <dbReference type="EnsemblPlants" id="TuG1812G0700003186.01.T02.cds274465"/>
    </source>
</evidence>
<proteinExistence type="predicted"/>
<dbReference type="Proteomes" id="UP000015106">
    <property type="component" value="Chromosome 7"/>
</dbReference>
<protein>
    <submittedName>
        <fullName evidence="2">Uncharacterized protein</fullName>
    </submittedName>
</protein>
<feature type="compositionally biased region" description="Polar residues" evidence="1">
    <location>
        <begin position="16"/>
        <end position="42"/>
    </location>
</feature>
<reference evidence="2" key="2">
    <citation type="submission" date="2018-03" db="EMBL/GenBank/DDBJ databases">
        <title>The Triticum urartu genome reveals the dynamic nature of wheat genome evolution.</title>
        <authorList>
            <person name="Ling H."/>
            <person name="Ma B."/>
            <person name="Shi X."/>
            <person name="Liu H."/>
            <person name="Dong L."/>
            <person name="Sun H."/>
            <person name="Cao Y."/>
            <person name="Gao Q."/>
            <person name="Zheng S."/>
            <person name="Li Y."/>
            <person name="Yu Y."/>
            <person name="Du H."/>
            <person name="Qi M."/>
            <person name="Li Y."/>
            <person name="Yu H."/>
            <person name="Cui Y."/>
            <person name="Wang N."/>
            <person name="Chen C."/>
            <person name="Wu H."/>
            <person name="Zhao Y."/>
            <person name="Zhang J."/>
            <person name="Li Y."/>
            <person name="Zhou W."/>
            <person name="Zhang B."/>
            <person name="Hu W."/>
            <person name="Eijk M."/>
            <person name="Tang J."/>
            <person name="Witsenboer H."/>
            <person name="Zhao S."/>
            <person name="Li Z."/>
            <person name="Zhang A."/>
            <person name="Wang D."/>
            <person name="Liang C."/>
        </authorList>
    </citation>
    <scope>NUCLEOTIDE SEQUENCE [LARGE SCALE GENOMIC DNA]</scope>
    <source>
        <strain evidence="2">cv. G1812</strain>
    </source>
</reference>
<evidence type="ECO:0000256" key="1">
    <source>
        <dbReference type="SAM" id="MobiDB-lite"/>
    </source>
</evidence>